<reference evidence="2" key="1">
    <citation type="journal article" date="2014" name="Int. J. Syst. Evol. Microbiol.">
        <title>Complete genome sequence of Corynebacterium casei LMG S-19264T (=DSM 44701T), isolated from a smear-ripened cheese.</title>
        <authorList>
            <consortium name="US DOE Joint Genome Institute (JGI-PGF)"/>
            <person name="Walter F."/>
            <person name="Albersmeier A."/>
            <person name="Kalinowski J."/>
            <person name="Ruckert C."/>
        </authorList>
    </citation>
    <scope>NUCLEOTIDE SEQUENCE</scope>
    <source>
        <strain evidence="2">CGMCC 4.7312</strain>
    </source>
</reference>
<feature type="transmembrane region" description="Helical" evidence="1">
    <location>
        <begin position="192"/>
        <end position="213"/>
    </location>
</feature>
<proteinExistence type="predicted"/>
<dbReference type="Proteomes" id="UP000608890">
    <property type="component" value="Unassembled WGS sequence"/>
</dbReference>
<evidence type="ECO:0000256" key="1">
    <source>
        <dbReference type="SAM" id="Phobius"/>
    </source>
</evidence>
<feature type="transmembrane region" description="Helical" evidence="1">
    <location>
        <begin position="18"/>
        <end position="35"/>
    </location>
</feature>
<name>A0A917U221_9ACTN</name>
<organism evidence="2 3">
    <name type="scientific">Micromonospora sonchi</name>
    <dbReference type="NCBI Taxonomy" id="1763543"/>
    <lineage>
        <taxon>Bacteria</taxon>
        <taxon>Bacillati</taxon>
        <taxon>Actinomycetota</taxon>
        <taxon>Actinomycetes</taxon>
        <taxon>Micromonosporales</taxon>
        <taxon>Micromonosporaceae</taxon>
        <taxon>Micromonospora</taxon>
    </lineage>
</organism>
<evidence type="ECO:0000313" key="3">
    <source>
        <dbReference type="Proteomes" id="UP000608890"/>
    </source>
</evidence>
<keyword evidence="1" id="KW-0812">Transmembrane</keyword>
<reference evidence="2" key="2">
    <citation type="submission" date="2020-09" db="EMBL/GenBank/DDBJ databases">
        <authorList>
            <person name="Sun Q."/>
            <person name="Zhou Y."/>
        </authorList>
    </citation>
    <scope>NUCLEOTIDE SEQUENCE</scope>
    <source>
        <strain evidence="2">CGMCC 4.7312</strain>
    </source>
</reference>
<feature type="transmembrane region" description="Helical" evidence="1">
    <location>
        <begin position="120"/>
        <end position="141"/>
    </location>
</feature>
<gene>
    <name evidence="2" type="ORF">GCM10011608_35140</name>
</gene>
<evidence type="ECO:0000313" key="2">
    <source>
        <dbReference type="EMBL" id="GGM47341.1"/>
    </source>
</evidence>
<feature type="transmembrane region" description="Helical" evidence="1">
    <location>
        <begin position="84"/>
        <end position="108"/>
    </location>
</feature>
<protein>
    <submittedName>
        <fullName evidence="2">Uncharacterized protein</fullName>
    </submittedName>
</protein>
<comment type="caution">
    <text evidence="2">The sequence shown here is derived from an EMBL/GenBank/DDBJ whole genome shotgun (WGS) entry which is preliminary data.</text>
</comment>
<dbReference type="EMBL" id="BMNB01000015">
    <property type="protein sequence ID" value="GGM47341.1"/>
    <property type="molecule type" value="Genomic_DNA"/>
</dbReference>
<accession>A0A917U221</accession>
<dbReference type="AlphaFoldDB" id="A0A917U221"/>
<dbReference type="RefSeq" id="WP_189045628.1">
    <property type="nucleotide sequence ID" value="NZ_BMNB01000015.1"/>
</dbReference>
<feature type="transmembrane region" description="Helical" evidence="1">
    <location>
        <begin position="153"/>
        <end position="172"/>
    </location>
</feature>
<sequence length="218" mass="22779">MGALIRYNLAAVVHGQRYVAPLLFFGIVLTVFTVNDSGPLANIYVVSASTLLVSMCWLTVTILNHEDPVRRSIQSVTAGGSSRVLVAEVVLALLIGVGLTVVGLIFPILSGSHHWDGSGLAAGVLALATCLFTGIAIGVLCSRLVVPRTGYSLLLALVVVIAVPLTPGLPPVNPALRLMSGNRPAGELLYPLSGYLVVSIVVAAGCIALTRYISVRRE</sequence>
<keyword evidence="3" id="KW-1185">Reference proteome</keyword>
<keyword evidence="1" id="KW-0472">Membrane</keyword>
<keyword evidence="1" id="KW-1133">Transmembrane helix</keyword>
<feature type="transmembrane region" description="Helical" evidence="1">
    <location>
        <begin position="41"/>
        <end position="63"/>
    </location>
</feature>